<accession>V6J180</accession>
<sequence>MPKIGVEESLTNVADALKRKGHEIIALKQESDVKGCDCCVISGLDTNMLGIHETSIDGPIIEASGLSADDVCLIVESRLQQLQH</sequence>
<dbReference type="EMBL" id="AWTC01000021">
    <property type="protein sequence ID" value="EST10519.1"/>
    <property type="molecule type" value="Genomic_DNA"/>
</dbReference>
<protein>
    <recommendedName>
        <fullName evidence="1">UPF0180 protein P343_16445</fullName>
    </recommendedName>
</protein>
<dbReference type="OrthoDB" id="1708042at2"/>
<dbReference type="AlphaFoldDB" id="V6J180"/>
<organism evidence="2 3">
    <name type="scientific">Sporolactobacillus laevolacticus DSM 442</name>
    <dbReference type="NCBI Taxonomy" id="1395513"/>
    <lineage>
        <taxon>Bacteria</taxon>
        <taxon>Bacillati</taxon>
        <taxon>Bacillota</taxon>
        <taxon>Bacilli</taxon>
        <taxon>Bacillales</taxon>
        <taxon>Sporolactobacillaceae</taxon>
        <taxon>Sporolactobacillus</taxon>
    </lineage>
</organism>
<comment type="similarity">
    <text evidence="1">Belongs to the UPF0180 family.</text>
</comment>
<reference evidence="2 3" key="1">
    <citation type="journal article" date="2013" name="Genome Announc.">
        <title>Genome Sequence of Sporolactobacillus laevolacticus DSM442, an Efficient Polymer-Grade D-Lactate Producer from Agricultural Waste Cottonseed as a Nitrogen Source.</title>
        <authorList>
            <person name="Wang H."/>
            <person name="Wang L."/>
            <person name="Ju J."/>
            <person name="Yu B."/>
            <person name="Ma Y."/>
        </authorList>
    </citation>
    <scope>NUCLEOTIDE SEQUENCE [LARGE SCALE GENOMIC DNA]</scope>
    <source>
        <strain evidence="2 3">DSM 442</strain>
    </source>
</reference>
<dbReference type="InterPro" id="IPR005370">
    <property type="entry name" value="UPF0180"/>
</dbReference>
<dbReference type="Pfam" id="PF03698">
    <property type="entry name" value="UPF0180"/>
    <property type="match status" value="1"/>
</dbReference>
<dbReference type="HAMAP" id="MF_00506">
    <property type="entry name" value="UPF0180"/>
    <property type="match status" value="1"/>
</dbReference>
<dbReference type="RefSeq" id="WP_023511491.1">
    <property type="nucleotide sequence ID" value="NZ_AWTC01000021.1"/>
</dbReference>
<dbReference type="NCBIfam" id="NF002845">
    <property type="entry name" value="PRK03094.1"/>
    <property type="match status" value="1"/>
</dbReference>
<evidence type="ECO:0000256" key="1">
    <source>
        <dbReference type="HAMAP-Rule" id="MF_00506"/>
    </source>
</evidence>
<dbReference type="eggNOG" id="ENOG503307C">
    <property type="taxonomic scope" value="Bacteria"/>
</dbReference>
<evidence type="ECO:0000313" key="3">
    <source>
        <dbReference type="Proteomes" id="UP000018296"/>
    </source>
</evidence>
<gene>
    <name evidence="2" type="ORF">P343_16445</name>
</gene>
<proteinExistence type="inferred from homology"/>
<name>V6J180_9BACL</name>
<evidence type="ECO:0000313" key="2">
    <source>
        <dbReference type="EMBL" id="EST10519.1"/>
    </source>
</evidence>
<keyword evidence="3" id="KW-1185">Reference proteome</keyword>
<dbReference type="Proteomes" id="UP000018296">
    <property type="component" value="Unassembled WGS sequence"/>
</dbReference>
<dbReference type="PATRIC" id="fig|1395513.3.peg.3333"/>
<dbReference type="STRING" id="1395513.P343_16445"/>
<comment type="caution">
    <text evidence="2">The sequence shown here is derived from an EMBL/GenBank/DDBJ whole genome shotgun (WGS) entry which is preliminary data.</text>
</comment>